<dbReference type="EMBL" id="PJQM01000113">
    <property type="protein sequence ID" value="RCI06643.1"/>
    <property type="molecule type" value="Genomic_DNA"/>
</dbReference>
<name>A0A367KWQ3_RHIST</name>
<sequence>MKLFTTQLTTVLFALSSISAAVIVTRDDVTSQQNNTISQYPNSTDIGSLNGTWYLTGLTSNAWDAYQAISQTMNISADCSQVSLNSTSHSTLDLLGSTFLNKTDKGVNATLAGTFLLQPPADDLNVTAHDLAWSAYLSQVFVNQAQWDNLTTESQENSTQSVALPDTMQATIYSRSIDSDTSDSTDDDSDTLFLWGSHTQSLDKRAENDIFGIILSRSSSVSEETFNKTLTMLPAAVNNVTIVLLKDSCNQ</sequence>
<evidence type="ECO:0000313" key="3">
    <source>
        <dbReference type="Proteomes" id="UP000253551"/>
    </source>
</evidence>
<proteinExistence type="predicted"/>
<feature type="signal peptide" evidence="1">
    <location>
        <begin position="1"/>
        <end position="20"/>
    </location>
</feature>
<protein>
    <recommendedName>
        <fullName evidence="4">Lipocalin-like domain-containing protein</fullName>
    </recommendedName>
</protein>
<reference evidence="2 3" key="1">
    <citation type="journal article" date="2018" name="G3 (Bethesda)">
        <title>Phylogenetic and Phylogenomic Definition of Rhizopus Species.</title>
        <authorList>
            <person name="Gryganskyi A.P."/>
            <person name="Golan J."/>
            <person name="Dolatabadi S."/>
            <person name="Mondo S."/>
            <person name="Robb S."/>
            <person name="Idnurm A."/>
            <person name="Muszewska A."/>
            <person name="Steczkiewicz K."/>
            <person name="Masonjones S."/>
            <person name="Liao H.L."/>
            <person name="Gajdeczka M.T."/>
            <person name="Anike F."/>
            <person name="Vuek A."/>
            <person name="Anishchenko I.M."/>
            <person name="Voigt K."/>
            <person name="de Hoog G.S."/>
            <person name="Smith M.E."/>
            <person name="Heitman J."/>
            <person name="Vilgalys R."/>
            <person name="Stajich J.E."/>
        </authorList>
    </citation>
    <scope>NUCLEOTIDE SEQUENCE [LARGE SCALE GENOMIC DNA]</scope>
    <source>
        <strain evidence="2 3">LSU 92-RS-03</strain>
    </source>
</reference>
<keyword evidence="1" id="KW-0732">Signal</keyword>
<evidence type="ECO:0000313" key="2">
    <source>
        <dbReference type="EMBL" id="RCI06643.1"/>
    </source>
</evidence>
<comment type="caution">
    <text evidence="2">The sequence shown here is derived from an EMBL/GenBank/DDBJ whole genome shotgun (WGS) entry which is preliminary data.</text>
</comment>
<dbReference type="AlphaFoldDB" id="A0A367KWQ3"/>
<feature type="chain" id="PRO_5016826584" description="Lipocalin-like domain-containing protein" evidence="1">
    <location>
        <begin position="21"/>
        <end position="251"/>
    </location>
</feature>
<evidence type="ECO:0008006" key="4">
    <source>
        <dbReference type="Google" id="ProtNLM"/>
    </source>
</evidence>
<accession>A0A367KWQ3</accession>
<evidence type="ECO:0000256" key="1">
    <source>
        <dbReference type="SAM" id="SignalP"/>
    </source>
</evidence>
<keyword evidence="3" id="KW-1185">Reference proteome</keyword>
<dbReference type="Proteomes" id="UP000253551">
    <property type="component" value="Unassembled WGS sequence"/>
</dbReference>
<gene>
    <name evidence="2" type="ORF">CU098_010033</name>
</gene>
<organism evidence="2 3">
    <name type="scientific">Rhizopus stolonifer</name>
    <name type="common">Rhizopus nigricans</name>
    <dbReference type="NCBI Taxonomy" id="4846"/>
    <lineage>
        <taxon>Eukaryota</taxon>
        <taxon>Fungi</taxon>
        <taxon>Fungi incertae sedis</taxon>
        <taxon>Mucoromycota</taxon>
        <taxon>Mucoromycotina</taxon>
        <taxon>Mucoromycetes</taxon>
        <taxon>Mucorales</taxon>
        <taxon>Mucorineae</taxon>
        <taxon>Rhizopodaceae</taxon>
        <taxon>Rhizopus</taxon>
    </lineage>
</organism>
<dbReference type="OrthoDB" id="2278190at2759"/>